<dbReference type="AlphaFoldDB" id="A0A951PB62"/>
<dbReference type="SMART" id="SM01091">
    <property type="entry name" value="CorC_HlyC"/>
    <property type="match status" value="1"/>
</dbReference>
<evidence type="ECO:0000259" key="13">
    <source>
        <dbReference type="PROSITE" id="PS51371"/>
    </source>
</evidence>
<keyword evidence="7 9" id="KW-0129">CBS domain</keyword>
<dbReference type="InterPro" id="IPR051676">
    <property type="entry name" value="UPF0053_domain"/>
</dbReference>
<organism evidence="15 16">
    <name type="scientific">Pegethrix bostrychoides GSE-TBD4-15B</name>
    <dbReference type="NCBI Taxonomy" id="2839662"/>
    <lineage>
        <taxon>Bacteria</taxon>
        <taxon>Bacillati</taxon>
        <taxon>Cyanobacteriota</taxon>
        <taxon>Cyanophyceae</taxon>
        <taxon>Oculatellales</taxon>
        <taxon>Oculatellaceae</taxon>
        <taxon>Pegethrix</taxon>
    </lineage>
</organism>
<feature type="transmembrane region" description="Helical" evidence="12">
    <location>
        <begin position="99"/>
        <end position="120"/>
    </location>
</feature>
<keyword evidence="3" id="KW-1003">Cell membrane</keyword>
<proteinExistence type="inferred from homology"/>
<sequence>MMRILAVLLLIAINAFFVAAEFSIVSVRRSRINQLVLVGDVQAKTVQDLQRGLDRLLSTTQFGITLASLALGWIGESTMAVAMAAVLVKLPLPPQAQQFVAHSLAVPLAFGLIAYLQIVLGELCPKSVALIYSEQLARFLGPPSVAIARLFNPFIWVLNQSTRWLLQLVGVRYTGQGWYNRVTSEELQLIISTTTESPELEEEERELLSNVFAFADVTAGEVMVPRTSLVAVSVEASLQELFREVAESGYSRYPVTRESLDDVVGLIAFKDLAEPLVNGTLQLDQPIQNWIRPAQFVSEEMPLNELLNLMQRSGQPLVMVVDNFGGTAGLVTIQDVVAEIIGDAPAPESPTEPNIRLLEDLTYLVQAQTDLEEVNDFLNLEFPLSEEYQTLGGFMIYQLQKIPAVGETLTYENCEITVESGEGPKLERLHIRRLEPSMLFDVPDDLPESAGSLSLDGSEPTASPDFDSSGLDSQ</sequence>
<reference evidence="15" key="2">
    <citation type="journal article" date="2022" name="Microbiol. Resour. Announc.">
        <title>Metagenome Sequencing to Explore Phylogenomics of Terrestrial Cyanobacteria.</title>
        <authorList>
            <person name="Ward R.D."/>
            <person name="Stajich J.E."/>
            <person name="Johansen J.R."/>
            <person name="Huntemann M."/>
            <person name="Clum A."/>
            <person name="Foster B."/>
            <person name="Foster B."/>
            <person name="Roux S."/>
            <person name="Palaniappan K."/>
            <person name="Varghese N."/>
            <person name="Mukherjee S."/>
            <person name="Reddy T.B.K."/>
            <person name="Daum C."/>
            <person name="Copeland A."/>
            <person name="Chen I.A."/>
            <person name="Ivanova N.N."/>
            <person name="Kyrpides N.C."/>
            <person name="Shapiro N."/>
            <person name="Eloe-Fadrosh E.A."/>
            <person name="Pietrasiak N."/>
        </authorList>
    </citation>
    <scope>NUCLEOTIDE SEQUENCE</scope>
    <source>
        <strain evidence="15">GSE-TBD4-15B</strain>
    </source>
</reference>
<dbReference type="InterPro" id="IPR016169">
    <property type="entry name" value="FAD-bd_PCMH_sub2"/>
</dbReference>
<comment type="subcellular location">
    <subcellularLocation>
        <location evidence="1">Cell membrane</location>
        <topology evidence="1">Multi-pass membrane protein</topology>
    </subcellularLocation>
</comment>
<dbReference type="PANTHER" id="PTHR43099:SF2">
    <property type="entry name" value="UPF0053 PROTEIN YRKA"/>
    <property type="match status" value="1"/>
</dbReference>
<dbReference type="InterPro" id="IPR036318">
    <property type="entry name" value="FAD-bd_PCMH-like_sf"/>
</dbReference>
<evidence type="ECO:0000256" key="3">
    <source>
        <dbReference type="ARBA" id="ARBA00022475"/>
    </source>
</evidence>
<dbReference type="InterPro" id="IPR044751">
    <property type="entry name" value="Ion_transp-like_CBS"/>
</dbReference>
<evidence type="ECO:0000313" key="16">
    <source>
        <dbReference type="Proteomes" id="UP000707356"/>
    </source>
</evidence>
<dbReference type="Pfam" id="PF03471">
    <property type="entry name" value="CorC_HlyC"/>
    <property type="match status" value="1"/>
</dbReference>
<gene>
    <name evidence="15" type="ORF">KME07_12625</name>
</gene>
<keyword evidence="5" id="KW-0677">Repeat</keyword>
<evidence type="ECO:0000259" key="14">
    <source>
        <dbReference type="PROSITE" id="PS51846"/>
    </source>
</evidence>
<evidence type="ECO:0000256" key="9">
    <source>
        <dbReference type="PROSITE-ProRule" id="PRU00703"/>
    </source>
</evidence>
<comment type="caution">
    <text evidence="15">The sequence shown here is derived from an EMBL/GenBank/DDBJ whole genome shotgun (WGS) entry which is preliminary data.</text>
</comment>
<dbReference type="PROSITE" id="PS51371">
    <property type="entry name" value="CBS"/>
    <property type="match status" value="2"/>
</dbReference>
<name>A0A951PB62_9CYAN</name>
<dbReference type="Pfam" id="PF00571">
    <property type="entry name" value="CBS"/>
    <property type="match status" value="2"/>
</dbReference>
<evidence type="ECO:0000256" key="11">
    <source>
        <dbReference type="SAM" id="MobiDB-lite"/>
    </source>
</evidence>
<feature type="transmembrane region" description="Helical" evidence="12">
    <location>
        <begin position="62"/>
        <end position="87"/>
    </location>
</feature>
<dbReference type="PANTHER" id="PTHR43099">
    <property type="entry name" value="UPF0053 PROTEIN YRKA"/>
    <property type="match status" value="1"/>
</dbReference>
<evidence type="ECO:0000256" key="8">
    <source>
        <dbReference type="ARBA" id="ARBA00023136"/>
    </source>
</evidence>
<reference evidence="15" key="1">
    <citation type="submission" date="2021-05" db="EMBL/GenBank/DDBJ databases">
        <authorList>
            <person name="Pietrasiak N."/>
            <person name="Ward R."/>
            <person name="Stajich J.E."/>
            <person name="Kurbessoian T."/>
        </authorList>
    </citation>
    <scope>NUCLEOTIDE SEQUENCE</scope>
    <source>
        <strain evidence="15">GSE-TBD4-15B</strain>
    </source>
</reference>
<evidence type="ECO:0000256" key="12">
    <source>
        <dbReference type="SAM" id="Phobius"/>
    </source>
</evidence>
<evidence type="ECO:0000256" key="6">
    <source>
        <dbReference type="ARBA" id="ARBA00022989"/>
    </source>
</evidence>
<feature type="domain" description="CBS" evidence="13">
    <location>
        <begin position="290"/>
        <end position="348"/>
    </location>
</feature>
<evidence type="ECO:0000256" key="1">
    <source>
        <dbReference type="ARBA" id="ARBA00004651"/>
    </source>
</evidence>
<evidence type="ECO:0000256" key="5">
    <source>
        <dbReference type="ARBA" id="ARBA00022737"/>
    </source>
</evidence>
<protein>
    <submittedName>
        <fullName evidence="15">Hemolysin family protein</fullName>
    </submittedName>
</protein>
<dbReference type="InterPro" id="IPR046342">
    <property type="entry name" value="CBS_dom_sf"/>
</dbReference>
<dbReference type="SUPFAM" id="SSF54631">
    <property type="entry name" value="CBS-domain pair"/>
    <property type="match status" value="1"/>
</dbReference>
<dbReference type="PROSITE" id="PS51846">
    <property type="entry name" value="CNNM"/>
    <property type="match status" value="1"/>
</dbReference>
<dbReference type="EMBL" id="JAHHHV010000067">
    <property type="protein sequence ID" value="MBW4466264.1"/>
    <property type="molecule type" value="Genomic_DNA"/>
</dbReference>
<evidence type="ECO:0000256" key="4">
    <source>
        <dbReference type="ARBA" id="ARBA00022692"/>
    </source>
</evidence>
<dbReference type="GO" id="GO:0050660">
    <property type="term" value="F:flavin adenine dinucleotide binding"/>
    <property type="evidence" value="ECO:0007669"/>
    <property type="project" value="InterPro"/>
</dbReference>
<dbReference type="InterPro" id="IPR002550">
    <property type="entry name" value="CNNM"/>
</dbReference>
<dbReference type="InterPro" id="IPR000644">
    <property type="entry name" value="CBS_dom"/>
</dbReference>
<keyword evidence="8 10" id="KW-0472">Membrane</keyword>
<keyword evidence="6 10" id="KW-1133">Transmembrane helix</keyword>
<dbReference type="InterPro" id="IPR005170">
    <property type="entry name" value="Transptr-assoc_dom"/>
</dbReference>
<evidence type="ECO:0000256" key="7">
    <source>
        <dbReference type="ARBA" id="ARBA00023122"/>
    </source>
</evidence>
<dbReference type="Gene3D" id="3.10.580.10">
    <property type="entry name" value="CBS-domain"/>
    <property type="match status" value="1"/>
</dbReference>
<dbReference type="Proteomes" id="UP000707356">
    <property type="component" value="Unassembled WGS sequence"/>
</dbReference>
<dbReference type="SUPFAM" id="SSF56176">
    <property type="entry name" value="FAD-binding/transporter-associated domain-like"/>
    <property type="match status" value="1"/>
</dbReference>
<dbReference type="Gene3D" id="3.30.465.10">
    <property type="match status" value="1"/>
</dbReference>
<evidence type="ECO:0000256" key="2">
    <source>
        <dbReference type="ARBA" id="ARBA00006337"/>
    </source>
</evidence>
<comment type="similarity">
    <text evidence="2">Belongs to the UPF0053 family.</text>
</comment>
<dbReference type="CDD" id="cd04590">
    <property type="entry name" value="CBS_pair_CorC_HlyC_assoc"/>
    <property type="match status" value="1"/>
</dbReference>
<feature type="domain" description="CBS" evidence="13">
    <location>
        <begin position="223"/>
        <end position="283"/>
    </location>
</feature>
<feature type="domain" description="CNNM transmembrane" evidence="14">
    <location>
        <begin position="1"/>
        <end position="204"/>
    </location>
</feature>
<evidence type="ECO:0000313" key="15">
    <source>
        <dbReference type="EMBL" id="MBW4466264.1"/>
    </source>
</evidence>
<evidence type="ECO:0000256" key="10">
    <source>
        <dbReference type="PROSITE-ProRule" id="PRU01193"/>
    </source>
</evidence>
<dbReference type="GO" id="GO:0005886">
    <property type="term" value="C:plasma membrane"/>
    <property type="evidence" value="ECO:0007669"/>
    <property type="project" value="UniProtKB-SubCell"/>
</dbReference>
<dbReference type="Pfam" id="PF01595">
    <property type="entry name" value="CNNM"/>
    <property type="match status" value="1"/>
</dbReference>
<keyword evidence="4 10" id="KW-0812">Transmembrane</keyword>
<feature type="region of interest" description="Disordered" evidence="11">
    <location>
        <begin position="442"/>
        <end position="474"/>
    </location>
</feature>
<accession>A0A951PB62</accession>